<evidence type="ECO:0000313" key="2">
    <source>
        <dbReference type="EMBL" id="RSM64172.1"/>
    </source>
</evidence>
<dbReference type="EMBL" id="QHKI01000099">
    <property type="protein sequence ID" value="RSM64172.1"/>
    <property type="molecule type" value="Genomic_DNA"/>
</dbReference>
<gene>
    <name evidence="2" type="ORF">DMH04_51775</name>
</gene>
<feature type="domain" description="Transposase IS30-like HTH" evidence="1">
    <location>
        <begin position="28"/>
        <end position="58"/>
    </location>
</feature>
<reference evidence="2 3" key="1">
    <citation type="submission" date="2018-05" db="EMBL/GenBank/DDBJ databases">
        <title>Evolution of GPA BGCs.</title>
        <authorList>
            <person name="Waglechner N."/>
            <person name="Wright G.D."/>
        </authorList>
    </citation>
    <scope>NUCLEOTIDE SEQUENCE [LARGE SCALE GENOMIC DNA]</scope>
    <source>
        <strain evidence="2 3">A82846</strain>
    </source>
</reference>
<dbReference type="InterPro" id="IPR025246">
    <property type="entry name" value="IS30-like_HTH"/>
</dbReference>
<accession>A0A428Y9J2</accession>
<comment type="caution">
    <text evidence="2">The sequence shown here is derived from an EMBL/GenBank/DDBJ whole genome shotgun (WGS) entry which is preliminary data.</text>
</comment>
<evidence type="ECO:0000313" key="3">
    <source>
        <dbReference type="Proteomes" id="UP000287547"/>
    </source>
</evidence>
<dbReference type="AlphaFoldDB" id="A0A428Y9J2"/>
<dbReference type="OrthoDB" id="9803231at2"/>
<organism evidence="2 3">
    <name type="scientific">Kibdelosporangium aridum</name>
    <dbReference type="NCBI Taxonomy" id="2030"/>
    <lineage>
        <taxon>Bacteria</taxon>
        <taxon>Bacillati</taxon>
        <taxon>Actinomycetota</taxon>
        <taxon>Actinomycetes</taxon>
        <taxon>Pseudonocardiales</taxon>
        <taxon>Pseudonocardiaceae</taxon>
        <taxon>Kibdelosporangium</taxon>
    </lineage>
</organism>
<dbReference type="Pfam" id="PF13936">
    <property type="entry name" value="HTH_38"/>
    <property type="match status" value="1"/>
</dbReference>
<dbReference type="Proteomes" id="UP000287547">
    <property type="component" value="Unassembled WGS sequence"/>
</dbReference>
<dbReference type="RefSeq" id="WP_037275029.1">
    <property type="nucleotide sequence ID" value="NZ_QHKI01000099.1"/>
</dbReference>
<evidence type="ECO:0000259" key="1">
    <source>
        <dbReference type="Pfam" id="PF13936"/>
    </source>
</evidence>
<name>A0A428Y9J2_KIBAR</name>
<protein>
    <submittedName>
        <fullName evidence="2">Helix-turn-helix domain-containing protein</fullName>
    </submittedName>
</protein>
<proteinExistence type="predicted"/>
<sequence length="66" mass="7291">MAKYWQAADPAAAEAVVPPQQSMLARLLSLDERIGIADQCHQPGMSLRTIAARLGRSRGYWPVVDR</sequence>